<dbReference type="GO" id="GO:0070404">
    <property type="term" value="F:NADH binding"/>
    <property type="evidence" value="ECO:0007669"/>
    <property type="project" value="TreeGrafter"/>
</dbReference>
<keyword evidence="3" id="KW-0521">NADP</keyword>
<dbReference type="GO" id="GO:0005737">
    <property type="term" value="C:cytoplasm"/>
    <property type="evidence" value="ECO:0007669"/>
    <property type="project" value="TreeGrafter"/>
</dbReference>
<keyword evidence="4" id="KW-0560">Oxidoreductase</keyword>
<evidence type="ECO:0000313" key="5">
    <source>
        <dbReference type="EMBL" id="GMH59437.1"/>
    </source>
</evidence>
<gene>
    <name evidence="5" type="ORF">TrLO_g10042</name>
</gene>
<evidence type="ECO:0000256" key="3">
    <source>
        <dbReference type="ARBA" id="ARBA00022857"/>
    </source>
</evidence>
<reference evidence="6" key="1">
    <citation type="journal article" date="2023" name="Commun. Biol.">
        <title>Genome analysis of Parmales, the sister group of diatoms, reveals the evolutionary specialization of diatoms from phago-mixotrophs to photoautotrophs.</title>
        <authorList>
            <person name="Ban H."/>
            <person name="Sato S."/>
            <person name="Yoshikawa S."/>
            <person name="Yamada K."/>
            <person name="Nakamura Y."/>
            <person name="Ichinomiya M."/>
            <person name="Sato N."/>
            <person name="Blanc-Mathieu R."/>
            <person name="Endo H."/>
            <person name="Kuwata A."/>
            <person name="Ogata H."/>
        </authorList>
    </citation>
    <scope>NUCLEOTIDE SEQUENCE [LARGE SCALE GENOMIC DNA]</scope>
    <source>
        <strain evidence="6">NIES 3700</strain>
    </source>
</reference>
<evidence type="ECO:0000256" key="2">
    <source>
        <dbReference type="ARBA" id="ARBA00011738"/>
    </source>
</evidence>
<protein>
    <submittedName>
        <fullName evidence="5">Uncharacterized protein</fullName>
    </submittedName>
</protein>
<name>A0A9W6ZY22_9STRA</name>
<keyword evidence="6" id="KW-1185">Reference proteome</keyword>
<dbReference type="PANTHER" id="PTHR15104:SF0">
    <property type="entry name" value="DIHYDROPTERIDINE REDUCTASE"/>
    <property type="match status" value="1"/>
</dbReference>
<evidence type="ECO:0000313" key="6">
    <source>
        <dbReference type="Proteomes" id="UP001165122"/>
    </source>
</evidence>
<dbReference type="PANTHER" id="PTHR15104">
    <property type="entry name" value="DIHYDROPTERIDINE REDUCTASE"/>
    <property type="match status" value="1"/>
</dbReference>
<sequence>MSKPLSTLIVGCSGALGRAFPPSLPSLSSVISIDLKPPPPPRHPTISAHLPLPAKNEDFGGLLPSLDTVRGEGVIDAVINTGGGWNGGGFPGKSSSHDVFTNYLTSTSSMLNSNLLSATFACGLATRYLEEGGHLILTGAKASLDPKECAGFMPGYGLSKNGVTYLAELLRSTEPVFKVSIIHPRTIDTLMNREGMPDADFDEWAKCEDIAEQVVERLILGGEEGDFDIVTEGGVTRLERL</sequence>
<dbReference type="OrthoDB" id="1204at2759"/>
<accession>A0A9W6ZY22</accession>
<evidence type="ECO:0000256" key="1">
    <source>
        <dbReference type="ARBA" id="ARBA00006484"/>
    </source>
</evidence>
<organism evidence="5 6">
    <name type="scientific">Triparma laevis f. longispina</name>
    <dbReference type="NCBI Taxonomy" id="1714387"/>
    <lineage>
        <taxon>Eukaryota</taxon>
        <taxon>Sar</taxon>
        <taxon>Stramenopiles</taxon>
        <taxon>Ochrophyta</taxon>
        <taxon>Bolidophyceae</taxon>
        <taxon>Parmales</taxon>
        <taxon>Triparmaceae</taxon>
        <taxon>Triparma</taxon>
    </lineage>
</organism>
<dbReference type="SUPFAM" id="SSF51735">
    <property type="entry name" value="NAD(P)-binding Rossmann-fold domains"/>
    <property type="match status" value="1"/>
</dbReference>
<dbReference type="Proteomes" id="UP001165122">
    <property type="component" value="Unassembled WGS sequence"/>
</dbReference>
<dbReference type="GO" id="GO:0006559">
    <property type="term" value="P:L-phenylalanine catabolic process"/>
    <property type="evidence" value="ECO:0007669"/>
    <property type="project" value="TreeGrafter"/>
</dbReference>
<dbReference type="AlphaFoldDB" id="A0A9W6ZY22"/>
<dbReference type="Gene3D" id="3.40.50.720">
    <property type="entry name" value="NAD(P)-binding Rossmann-like Domain"/>
    <property type="match status" value="1"/>
</dbReference>
<dbReference type="GO" id="GO:0004155">
    <property type="term" value="F:6,7-dihydropteridine reductase activity"/>
    <property type="evidence" value="ECO:0007669"/>
    <property type="project" value="TreeGrafter"/>
</dbReference>
<comment type="subunit">
    <text evidence="2">Homodimer.</text>
</comment>
<evidence type="ECO:0000256" key="4">
    <source>
        <dbReference type="ARBA" id="ARBA00023002"/>
    </source>
</evidence>
<proteinExistence type="inferred from homology"/>
<comment type="caution">
    <text evidence="5">The sequence shown here is derived from an EMBL/GenBank/DDBJ whole genome shotgun (WGS) entry which is preliminary data.</text>
</comment>
<dbReference type="InterPro" id="IPR036291">
    <property type="entry name" value="NAD(P)-bd_dom_sf"/>
</dbReference>
<dbReference type="GO" id="GO:0070402">
    <property type="term" value="F:NADPH binding"/>
    <property type="evidence" value="ECO:0007669"/>
    <property type="project" value="TreeGrafter"/>
</dbReference>
<comment type="similarity">
    <text evidence="1">Belongs to the short-chain dehydrogenases/reductases (SDR) family.</text>
</comment>
<dbReference type="EMBL" id="BRXW01000489">
    <property type="protein sequence ID" value="GMH59437.1"/>
    <property type="molecule type" value="Genomic_DNA"/>
</dbReference>
<dbReference type="GO" id="GO:0006729">
    <property type="term" value="P:tetrahydrobiopterin biosynthetic process"/>
    <property type="evidence" value="ECO:0007669"/>
    <property type="project" value="TreeGrafter"/>
</dbReference>